<feature type="transmembrane region" description="Helical" evidence="10">
    <location>
        <begin position="580"/>
        <end position="604"/>
    </location>
</feature>
<keyword evidence="3 10" id="KW-1003">Cell membrane</keyword>
<dbReference type="Proteomes" id="UP000268321">
    <property type="component" value="Unassembled WGS sequence"/>
</dbReference>
<evidence type="ECO:0000259" key="11">
    <source>
        <dbReference type="Pfam" id="PF08407"/>
    </source>
</evidence>
<feature type="transmembrane region" description="Helical" evidence="10">
    <location>
        <begin position="661"/>
        <end position="680"/>
    </location>
</feature>
<keyword evidence="8 10" id="KW-0472">Membrane</keyword>
<feature type="transmembrane region" description="Helical" evidence="10">
    <location>
        <begin position="546"/>
        <end position="568"/>
    </location>
</feature>
<evidence type="ECO:0000256" key="5">
    <source>
        <dbReference type="ARBA" id="ARBA00022679"/>
    </source>
</evidence>
<dbReference type="EMBL" id="ML004433">
    <property type="protein sequence ID" value="RKP32231.1"/>
    <property type="molecule type" value="Genomic_DNA"/>
</dbReference>
<keyword evidence="7 10" id="KW-1133">Transmembrane helix</keyword>
<comment type="subcellular location">
    <subcellularLocation>
        <location evidence="1 10">Cell membrane</location>
        <topology evidence="1 10">Multi-pass membrane protein</topology>
    </subcellularLocation>
</comment>
<feature type="domain" description="Chitin synthase N-terminal" evidence="11">
    <location>
        <begin position="71"/>
        <end position="142"/>
    </location>
</feature>
<dbReference type="OrthoDB" id="26569at2759"/>
<proteinExistence type="inferred from homology"/>
<evidence type="ECO:0000313" key="12">
    <source>
        <dbReference type="EMBL" id="RKP32231.1"/>
    </source>
</evidence>
<comment type="similarity">
    <text evidence="10">Belongs to the chitin synthase family.</text>
</comment>
<evidence type="ECO:0000256" key="7">
    <source>
        <dbReference type="ARBA" id="ARBA00022989"/>
    </source>
</evidence>
<name>A0A4P9ZIR0_9ASCO</name>
<dbReference type="SUPFAM" id="SSF53448">
    <property type="entry name" value="Nucleotide-diphospho-sugar transferases"/>
    <property type="match status" value="1"/>
</dbReference>
<dbReference type="Pfam" id="PF01644">
    <property type="entry name" value="Chitin_synth_1"/>
    <property type="match status" value="1"/>
</dbReference>
<dbReference type="Pfam" id="PF08407">
    <property type="entry name" value="Chitin_synth_1N"/>
    <property type="match status" value="1"/>
</dbReference>
<dbReference type="GO" id="GO:0006031">
    <property type="term" value="P:chitin biosynthetic process"/>
    <property type="evidence" value="ECO:0007669"/>
    <property type="project" value="UniProtKB-UniRule"/>
</dbReference>
<dbReference type="AlphaFoldDB" id="A0A4P9ZIR0"/>
<sequence length="838" mass="95309">MPHSMVMPLQTNNYNVNLLEDADDPFGDDDSLFSDTDDQPMRRATTIGHSSGNQVHFGDDEDFKPRLNYTKTIKRAKLVHGNYVIDAPVPQWLLQEYVSKQFGRSNETSFVRYSGVTCGPSNFVKLNYNLRQNIYSPPRATEIMVCITMYNEDEILLGRTLKGVFDNIENLTQRANTTWGDGLWKKVTVVIVNDGRLQLHERTQSLLTALGVFQEGYAKSKVSDRDVKAHVFEYTTTVGIEKVTRERVHLAANATPIQLIFSLKEKNARKINSHRWCFQAFAPLLQPKVVMLLDCGTKPSKDAFYHLWSAFRDPNVAGACGEMRVALGPGSLLLANPLVAAQNFEYKISNVLDKPMESVFGFISVLPGAFSAYRWDALLNVDGKGPLEKYFKGEFLHQTAQVDVDDDEHELRERNYQDSGIFTSNMYLAEDRILCFELVAKRNKNYVLRYVSSAKAETDVPELVDDFVLQRRRWLNGSLFTAMYYIFHWTQIWRSNHSLFRKLWLQLEFYYNLVTVTMSWFSPASFFLVFRILTRNLGSAELGFGLGRYLSTGFLWIYVGCVVCTFLFAFGNTPRGTRKFYVAIFAFFAVLMAYLLFAAVYLAIKTVKLVLRSTDGHFSAGMLFTNSKFRDLVVSMLSTYLLYAIGAVLHGEPSFMFTSFLQYLLISPAYINVLNIYAFCNIHDVSWGNRDAPQAKDLGAAKVSDVDGELVMTIVPSSPEELEDAYRATIEDLRVPPPKVRAAPYKKDKNDSYYALIRTVTVLVWMLTNAILVALVMAAGGKLLDIWNDDRNATVFLTVILWIVCALAAFRLLGSVIYVLLKMGRPLRWQIQKRKTIK</sequence>
<comment type="catalytic activity">
    <reaction evidence="10">
        <text>[(1-&gt;4)-N-acetyl-beta-D-glucosaminyl](n) + UDP-N-acetyl-alpha-D-glucosamine = [(1-&gt;4)-N-acetyl-beta-D-glucosaminyl](n+1) + UDP + H(+)</text>
        <dbReference type="Rhea" id="RHEA:16637"/>
        <dbReference type="Rhea" id="RHEA-COMP:9593"/>
        <dbReference type="Rhea" id="RHEA-COMP:9595"/>
        <dbReference type="ChEBI" id="CHEBI:15378"/>
        <dbReference type="ChEBI" id="CHEBI:17029"/>
        <dbReference type="ChEBI" id="CHEBI:57705"/>
        <dbReference type="ChEBI" id="CHEBI:58223"/>
        <dbReference type="EC" id="2.4.1.16"/>
    </reaction>
</comment>
<dbReference type="GO" id="GO:0030428">
    <property type="term" value="C:cell septum"/>
    <property type="evidence" value="ECO:0007669"/>
    <property type="project" value="TreeGrafter"/>
</dbReference>
<reference evidence="13" key="1">
    <citation type="journal article" date="2018" name="Nat. Microbiol.">
        <title>Leveraging single-cell genomics to expand the fungal tree of life.</title>
        <authorList>
            <person name="Ahrendt S.R."/>
            <person name="Quandt C.A."/>
            <person name="Ciobanu D."/>
            <person name="Clum A."/>
            <person name="Salamov A."/>
            <person name="Andreopoulos B."/>
            <person name="Cheng J.F."/>
            <person name="Woyke T."/>
            <person name="Pelin A."/>
            <person name="Henrissat B."/>
            <person name="Reynolds N.K."/>
            <person name="Benny G.L."/>
            <person name="Smith M.E."/>
            <person name="James T.Y."/>
            <person name="Grigoriev I.V."/>
        </authorList>
    </citation>
    <scope>NUCLEOTIDE SEQUENCE [LARGE SCALE GENOMIC DNA]</scope>
    <source>
        <strain evidence="13">Baker2002</strain>
    </source>
</reference>
<evidence type="ECO:0000256" key="2">
    <source>
        <dbReference type="ARBA" id="ARBA00012543"/>
    </source>
</evidence>
<keyword evidence="5 10" id="KW-0808">Transferase</keyword>
<evidence type="ECO:0000256" key="4">
    <source>
        <dbReference type="ARBA" id="ARBA00022676"/>
    </source>
</evidence>
<feature type="transmembrane region" description="Helical" evidence="10">
    <location>
        <begin position="755"/>
        <end position="779"/>
    </location>
</feature>
<keyword evidence="4 10" id="KW-0328">Glycosyltransferase</keyword>
<dbReference type="EC" id="2.4.1.16" evidence="2 10"/>
<dbReference type="InterPro" id="IPR004835">
    <property type="entry name" value="Chitin_synth"/>
</dbReference>
<keyword evidence="13" id="KW-1185">Reference proteome</keyword>
<accession>A0A4P9ZIR0</accession>
<dbReference type="GO" id="GO:0005886">
    <property type="term" value="C:plasma membrane"/>
    <property type="evidence" value="ECO:0007669"/>
    <property type="project" value="UniProtKB-SubCell"/>
</dbReference>
<keyword evidence="9 10" id="KW-0961">Cell wall biogenesis/degradation</keyword>
<dbReference type="CDD" id="cd04190">
    <property type="entry name" value="Chitin_synth_C"/>
    <property type="match status" value="1"/>
</dbReference>
<evidence type="ECO:0000256" key="9">
    <source>
        <dbReference type="ARBA" id="ARBA00023316"/>
    </source>
</evidence>
<dbReference type="GO" id="GO:0071555">
    <property type="term" value="P:cell wall organization"/>
    <property type="evidence" value="ECO:0007669"/>
    <property type="project" value="UniProtKB-KW"/>
</dbReference>
<feature type="transmembrane region" description="Helical" evidence="10">
    <location>
        <begin position="799"/>
        <end position="821"/>
    </location>
</feature>
<evidence type="ECO:0000256" key="6">
    <source>
        <dbReference type="ARBA" id="ARBA00022692"/>
    </source>
</evidence>
<keyword evidence="6 10" id="KW-0812">Transmembrane</keyword>
<dbReference type="InterPro" id="IPR029044">
    <property type="entry name" value="Nucleotide-diphossugar_trans"/>
</dbReference>
<evidence type="ECO:0000256" key="8">
    <source>
        <dbReference type="ARBA" id="ARBA00023136"/>
    </source>
</evidence>
<evidence type="ECO:0000256" key="10">
    <source>
        <dbReference type="RuleBase" id="RU366040"/>
    </source>
</evidence>
<gene>
    <name evidence="12" type="ORF">METBISCDRAFT_12619</name>
</gene>
<dbReference type="PANTHER" id="PTHR22914">
    <property type="entry name" value="CHITIN SYNTHASE"/>
    <property type="match status" value="1"/>
</dbReference>
<organism evidence="12 13">
    <name type="scientific">Metschnikowia bicuspidata</name>
    <dbReference type="NCBI Taxonomy" id="27322"/>
    <lineage>
        <taxon>Eukaryota</taxon>
        <taxon>Fungi</taxon>
        <taxon>Dikarya</taxon>
        <taxon>Ascomycota</taxon>
        <taxon>Saccharomycotina</taxon>
        <taxon>Pichiomycetes</taxon>
        <taxon>Metschnikowiaceae</taxon>
        <taxon>Metschnikowia</taxon>
    </lineage>
</organism>
<dbReference type="InterPro" id="IPR013616">
    <property type="entry name" value="Chitin_synth_N"/>
</dbReference>
<comment type="function">
    <text evidence="10">Polymerizes chitin, a structural polymer of the cell wall and septum, by transferring the sugar moiety of UDP-GlcNAc to the non-reducing end of the growing chitin polymer.</text>
</comment>
<feature type="transmembrane region" description="Helical" evidence="10">
    <location>
        <begin position="510"/>
        <end position="534"/>
    </location>
</feature>
<evidence type="ECO:0000256" key="1">
    <source>
        <dbReference type="ARBA" id="ARBA00004651"/>
    </source>
</evidence>
<protein>
    <recommendedName>
        <fullName evidence="2 10">Chitin synthase</fullName>
        <ecNumber evidence="2 10">2.4.1.16</ecNumber>
    </recommendedName>
</protein>
<evidence type="ECO:0000313" key="13">
    <source>
        <dbReference type="Proteomes" id="UP000268321"/>
    </source>
</evidence>
<dbReference type="PANTHER" id="PTHR22914:SF9">
    <property type="entry name" value="CHITIN SYNTHASE 1"/>
    <property type="match status" value="1"/>
</dbReference>
<evidence type="ECO:0000256" key="3">
    <source>
        <dbReference type="ARBA" id="ARBA00022475"/>
    </source>
</evidence>
<dbReference type="GO" id="GO:0004100">
    <property type="term" value="F:chitin synthase activity"/>
    <property type="evidence" value="ECO:0007669"/>
    <property type="project" value="UniProtKB-UniRule"/>
</dbReference>
<feature type="transmembrane region" description="Helical" evidence="10">
    <location>
        <begin position="632"/>
        <end position="649"/>
    </location>
</feature>